<dbReference type="Proteomes" id="UP000438760">
    <property type="component" value="Unassembled WGS sequence"/>
</dbReference>
<dbReference type="AlphaFoldDB" id="A0A6I3LQB3"/>
<proteinExistence type="predicted"/>
<evidence type="ECO:0000313" key="1">
    <source>
        <dbReference type="EMBL" id="MTG99520.1"/>
    </source>
</evidence>
<accession>A0A6I3LQB3</accession>
<dbReference type="EMBL" id="WMJX01000121">
    <property type="protein sequence ID" value="MTG99520.1"/>
    <property type="molecule type" value="Genomic_DNA"/>
</dbReference>
<name>A0A6I3LQB3_9FLAO</name>
<dbReference type="OrthoDB" id="1081500at2"/>
<comment type="caution">
    <text evidence="1">The sequence shown here is derived from an EMBL/GenBank/DDBJ whole genome shotgun (WGS) entry which is preliminary data.</text>
</comment>
<gene>
    <name evidence="1" type="ORF">GJV76_15595</name>
</gene>
<sequence length="130" mass="15179">MELNKLIIKYLDLKRELIELLSNLEVDSKLSENIDINILYELMKDNTFECNVFEIMLHIDSALATDYINKFYLAGDPEKKTRFKGNIDVMLDDYKEILGKDMFLKLIDVLPLSTKEFPPIREAIDSVKDD</sequence>
<evidence type="ECO:0000313" key="2">
    <source>
        <dbReference type="Proteomes" id="UP000438760"/>
    </source>
</evidence>
<reference evidence="1 2" key="1">
    <citation type="submission" date="2019-11" db="EMBL/GenBank/DDBJ databases">
        <title>Genome of Strain BIT-d1.</title>
        <authorList>
            <person name="Yang Y."/>
        </authorList>
    </citation>
    <scope>NUCLEOTIDE SEQUENCE [LARGE SCALE GENOMIC DNA]</scope>
    <source>
        <strain evidence="1 2">BIT-d1</strain>
    </source>
</reference>
<keyword evidence="2" id="KW-1185">Reference proteome</keyword>
<organism evidence="1 2">
    <name type="scientific">Myroides albus</name>
    <dbReference type="NCBI Taxonomy" id="2562892"/>
    <lineage>
        <taxon>Bacteria</taxon>
        <taxon>Pseudomonadati</taxon>
        <taxon>Bacteroidota</taxon>
        <taxon>Flavobacteriia</taxon>
        <taxon>Flavobacteriales</taxon>
        <taxon>Flavobacteriaceae</taxon>
        <taxon>Myroides</taxon>
    </lineage>
</organism>
<dbReference type="RefSeq" id="WP_155093496.1">
    <property type="nucleotide sequence ID" value="NZ_CP102754.1"/>
</dbReference>
<protein>
    <submittedName>
        <fullName evidence="1">Uncharacterized protein</fullName>
    </submittedName>
</protein>